<sequence length="461" mass="52287">MHLSDLSDKQLENFSTIERIASSFSLVGICFILVTYGTSTTFHKPINRLVFFASLGNTFTNIATLISRDALVHSEGSLCQFQGFLIQMFMPADAYWTFAMACNVYLTFYHQFGAYQLRRLEKWYFLFCYGIPLIPAAVYLVARTKENGRMYGNATLWCWVATPWDKFRIALFYAPVWAVIILTMCIYIRAGRDIWIKRQQLRNFPTDPGQTQPTPLIPNDNNTFTGKGIQQTTQISVNYENASPTDSVSHLNQPSTEIRYPVVRAENTFTVSVSGACQSSPNPSRWSSIEKHDDSTVSANSTFAPISARQPAHAPSRHYTSNEANTAIWSYTKVSLLFFMAMMVTWIPSSANRLYSAVYPDEVSLPLEYASALVLPLQGFWNCIIYTTTSLEACEELWATIRGRKRFGTGNVARFVVDNDREHHGAERLRNSSRRPKGKSSLVDTFSETELQARQNDSNFF</sequence>
<feature type="transmembrane region" description="Helical" evidence="6">
    <location>
        <begin position="169"/>
        <end position="188"/>
    </location>
</feature>
<dbReference type="PROSITE" id="PS50261">
    <property type="entry name" value="G_PROTEIN_RECEP_F2_4"/>
    <property type="match status" value="1"/>
</dbReference>
<protein>
    <submittedName>
        <fullName evidence="8">Cyclic AMP receptor-like protein A</fullName>
    </submittedName>
</protein>
<evidence type="ECO:0000259" key="7">
    <source>
        <dbReference type="PROSITE" id="PS50261"/>
    </source>
</evidence>
<proteinExistence type="predicted"/>
<accession>A0A7D8UIC0</accession>
<feature type="domain" description="G-protein coupled receptors family 2 profile 2" evidence="7">
    <location>
        <begin position="14"/>
        <end position="188"/>
    </location>
</feature>
<evidence type="ECO:0000313" key="8">
    <source>
        <dbReference type="EMBL" id="TVY46636.1"/>
    </source>
</evidence>
<dbReference type="GO" id="GO:0004930">
    <property type="term" value="F:G protein-coupled receptor activity"/>
    <property type="evidence" value="ECO:0007669"/>
    <property type="project" value="TreeGrafter"/>
</dbReference>
<feature type="transmembrane region" description="Helical" evidence="6">
    <location>
        <begin position="124"/>
        <end position="142"/>
    </location>
</feature>
<dbReference type="EMBL" id="QGMG01001575">
    <property type="protein sequence ID" value="TVY46636.1"/>
    <property type="molecule type" value="Genomic_DNA"/>
</dbReference>
<gene>
    <name evidence="8" type="primary">crlA_0</name>
    <name evidence="8" type="ORF">LCER1_G009262</name>
</gene>
<evidence type="ECO:0000256" key="4">
    <source>
        <dbReference type="ARBA" id="ARBA00023136"/>
    </source>
</evidence>
<dbReference type="GO" id="GO:0007166">
    <property type="term" value="P:cell surface receptor signaling pathway"/>
    <property type="evidence" value="ECO:0007669"/>
    <property type="project" value="InterPro"/>
</dbReference>
<dbReference type="PANTHER" id="PTHR23112:SF22">
    <property type="entry name" value="G-PROTEIN COUPLED RECEPTOR"/>
    <property type="match status" value="1"/>
</dbReference>
<dbReference type="GO" id="GO:0005886">
    <property type="term" value="C:plasma membrane"/>
    <property type="evidence" value="ECO:0007669"/>
    <property type="project" value="TreeGrafter"/>
</dbReference>
<reference evidence="8 9" key="1">
    <citation type="submission" date="2018-05" db="EMBL/GenBank/DDBJ databases">
        <title>Whole genome sequencing for identification of molecular markers to develop diagnostic detection tools for the regulated plant pathogen Lachnellula willkommii.</title>
        <authorList>
            <person name="Giroux E."/>
            <person name="Bilodeau G."/>
        </authorList>
    </citation>
    <scope>NUCLEOTIDE SEQUENCE [LARGE SCALE GENOMIC DNA]</scope>
    <source>
        <strain evidence="8 9">CBS 625.97</strain>
    </source>
</reference>
<keyword evidence="8" id="KW-0675">Receptor</keyword>
<keyword evidence="2 6" id="KW-0812">Transmembrane</keyword>
<evidence type="ECO:0000256" key="5">
    <source>
        <dbReference type="SAM" id="MobiDB-lite"/>
    </source>
</evidence>
<dbReference type="AlphaFoldDB" id="A0A7D8UIC0"/>
<feature type="transmembrane region" description="Helical" evidence="6">
    <location>
        <begin position="49"/>
        <end position="67"/>
    </location>
</feature>
<comment type="subcellular location">
    <subcellularLocation>
        <location evidence="1">Membrane</location>
        <topology evidence="1">Multi-pass membrane protein</topology>
    </subcellularLocation>
</comment>
<feature type="transmembrane region" description="Helical" evidence="6">
    <location>
        <begin position="94"/>
        <end position="112"/>
    </location>
</feature>
<dbReference type="GO" id="GO:0007189">
    <property type="term" value="P:adenylate cyclase-activating G protein-coupled receptor signaling pathway"/>
    <property type="evidence" value="ECO:0007669"/>
    <property type="project" value="TreeGrafter"/>
</dbReference>
<comment type="caution">
    <text evidence="8">The sequence shown here is derived from an EMBL/GenBank/DDBJ whole genome shotgun (WGS) entry which is preliminary data.</text>
</comment>
<dbReference type="InterPro" id="IPR017981">
    <property type="entry name" value="GPCR_2-like_7TM"/>
</dbReference>
<evidence type="ECO:0000256" key="3">
    <source>
        <dbReference type="ARBA" id="ARBA00022989"/>
    </source>
</evidence>
<dbReference type="Gene3D" id="1.20.1070.10">
    <property type="entry name" value="Rhodopsin 7-helix transmembrane proteins"/>
    <property type="match status" value="1"/>
</dbReference>
<keyword evidence="4 6" id="KW-0472">Membrane</keyword>
<dbReference type="PANTHER" id="PTHR23112">
    <property type="entry name" value="G PROTEIN-COUPLED RECEPTOR 157-RELATED"/>
    <property type="match status" value="1"/>
</dbReference>
<name>A0A7D8UIC0_9HELO</name>
<dbReference type="Pfam" id="PF05462">
    <property type="entry name" value="Dicty_CAR"/>
    <property type="match status" value="1"/>
</dbReference>
<feature type="transmembrane region" description="Helical" evidence="6">
    <location>
        <begin position="20"/>
        <end position="37"/>
    </location>
</feature>
<evidence type="ECO:0000256" key="2">
    <source>
        <dbReference type="ARBA" id="ARBA00022692"/>
    </source>
</evidence>
<organism evidence="8 9">
    <name type="scientific">Lachnellula cervina</name>
    <dbReference type="NCBI Taxonomy" id="1316786"/>
    <lineage>
        <taxon>Eukaryota</taxon>
        <taxon>Fungi</taxon>
        <taxon>Dikarya</taxon>
        <taxon>Ascomycota</taxon>
        <taxon>Pezizomycotina</taxon>
        <taxon>Leotiomycetes</taxon>
        <taxon>Helotiales</taxon>
        <taxon>Lachnaceae</taxon>
        <taxon>Lachnellula</taxon>
    </lineage>
</organism>
<evidence type="ECO:0000256" key="1">
    <source>
        <dbReference type="ARBA" id="ARBA00004141"/>
    </source>
</evidence>
<evidence type="ECO:0000313" key="9">
    <source>
        <dbReference type="Proteomes" id="UP000481288"/>
    </source>
</evidence>
<keyword evidence="3 6" id="KW-1133">Transmembrane helix</keyword>
<dbReference type="Proteomes" id="UP000481288">
    <property type="component" value="Unassembled WGS sequence"/>
</dbReference>
<keyword evidence="9" id="KW-1185">Reference proteome</keyword>
<feature type="region of interest" description="Disordered" evidence="5">
    <location>
        <begin position="424"/>
        <end position="443"/>
    </location>
</feature>
<dbReference type="OrthoDB" id="18453at2759"/>
<evidence type="ECO:0000256" key="6">
    <source>
        <dbReference type="SAM" id="Phobius"/>
    </source>
</evidence>
<dbReference type="SUPFAM" id="SSF81321">
    <property type="entry name" value="Family A G protein-coupled receptor-like"/>
    <property type="match status" value="1"/>
</dbReference>
<feature type="transmembrane region" description="Helical" evidence="6">
    <location>
        <begin position="327"/>
        <end position="347"/>
    </location>
</feature>